<comment type="caution">
    <text evidence="1">The sequence shown here is derived from an EMBL/GenBank/DDBJ whole genome shotgun (WGS) entry which is preliminary data.</text>
</comment>
<protein>
    <submittedName>
        <fullName evidence="1">Uncharacterized protein</fullName>
    </submittedName>
</protein>
<dbReference type="EMBL" id="QHCT01000002">
    <property type="protein sequence ID" value="RHX90678.1"/>
    <property type="molecule type" value="Genomic_DNA"/>
</dbReference>
<accession>A0A396ZAQ7</accession>
<dbReference type="Proteomes" id="UP000265798">
    <property type="component" value="Unassembled WGS sequence"/>
</dbReference>
<dbReference type="AlphaFoldDB" id="A0A396ZAQ7"/>
<evidence type="ECO:0000313" key="1">
    <source>
        <dbReference type="EMBL" id="RHX90678.1"/>
    </source>
</evidence>
<reference evidence="2" key="1">
    <citation type="submission" date="2018-05" db="EMBL/GenBank/DDBJ databases">
        <title>Leptospira yasudae sp. nov. and Leptospira stimsonii sp. nov., two pathogenic species of the genus Leptospira isolated from environmental sources.</title>
        <authorList>
            <person name="Casanovas-Massana A."/>
            <person name="Hamond C."/>
            <person name="Santos L.A."/>
            <person name="Hacker K.P."/>
            <person name="Balassiano I."/>
            <person name="Medeiros M.A."/>
            <person name="Reis M.G."/>
            <person name="Ko A.I."/>
            <person name="Wunder E.A."/>
        </authorList>
    </citation>
    <scope>NUCLEOTIDE SEQUENCE [LARGE SCALE GENOMIC DNA]</scope>
    <source>
        <strain evidence="2">Yale</strain>
    </source>
</reference>
<sequence length="73" mass="8616">MRGSEYLHSELNPTGNHSFFRFTHQKEEILLLSSELNAETSFHKDHSKSQTQCENVVHRFSSRFRNLHGSKKR</sequence>
<evidence type="ECO:0000313" key="2">
    <source>
        <dbReference type="Proteomes" id="UP000265798"/>
    </source>
</evidence>
<organism evidence="1 2">
    <name type="scientific">Leptospira stimsonii</name>
    <dbReference type="NCBI Taxonomy" id="2202203"/>
    <lineage>
        <taxon>Bacteria</taxon>
        <taxon>Pseudomonadati</taxon>
        <taxon>Spirochaetota</taxon>
        <taxon>Spirochaetia</taxon>
        <taxon>Leptospirales</taxon>
        <taxon>Leptospiraceae</taxon>
        <taxon>Leptospira</taxon>
    </lineage>
</organism>
<proteinExistence type="predicted"/>
<gene>
    <name evidence="1" type="ORF">DLM75_09790</name>
</gene>
<name>A0A396ZAQ7_9LEPT</name>